<protein>
    <submittedName>
        <fullName evidence="2">Efflux RND transporter permease subunit</fullName>
    </submittedName>
</protein>
<feature type="transmembrane region" description="Helical" evidence="1">
    <location>
        <begin position="993"/>
        <end position="1018"/>
    </location>
</feature>
<dbReference type="Proteomes" id="UP000297641">
    <property type="component" value="Unassembled WGS sequence"/>
</dbReference>
<dbReference type="Gene3D" id="1.20.1640.10">
    <property type="entry name" value="Multidrug efflux transporter AcrB transmembrane domain"/>
    <property type="match status" value="2"/>
</dbReference>
<dbReference type="PANTHER" id="PTHR32063:SF0">
    <property type="entry name" value="SWARMING MOTILITY PROTEIN SWRC"/>
    <property type="match status" value="1"/>
</dbReference>
<dbReference type="InterPro" id="IPR027463">
    <property type="entry name" value="AcrB_DN_DC_subdom"/>
</dbReference>
<proteinExistence type="predicted"/>
<comment type="caution">
    <text evidence="2">The sequence shown here is derived from an EMBL/GenBank/DDBJ whole genome shotgun (WGS) entry which is preliminary data.</text>
</comment>
<feature type="transmembrane region" description="Helical" evidence="1">
    <location>
        <begin position="337"/>
        <end position="356"/>
    </location>
</feature>
<name>A0A7I0IVC8_9LEPT</name>
<dbReference type="Gene3D" id="3.30.70.1430">
    <property type="entry name" value="Multidrug efflux transporter AcrB pore domain"/>
    <property type="match status" value="2"/>
</dbReference>
<dbReference type="Gene3D" id="3.30.70.1440">
    <property type="entry name" value="Multidrug efflux transporter AcrB pore domain"/>
    <property type="match status" value="1"/>
</dbReference>
<dbReference type="GO" id="GO:0005886">
    <property type="term" value="C:plasma membrane"/>
    <property type="evidence" value="ECO:0007669"/>
    <property type="project" value="TreeGrafter"/>
</dbReference>
<feature type="transmembrane region" description="Helical" evidence="1">
    <location>
        <begin position="864"/>
        <end position="883"/>
    </location>
</feature>
<dbReference type="GO" id="GO:0042910">
    <property type="term" value="F:xenobiotic transmembrane transporter activity"/>
    <property type="evidence" value="ECO:0007669"/>
    <property type="project" value="TreeGrafter"/>
</dbReference>
<organism evidence="2 3">
    <name type="scientific">Leptospira bouyouniensis</name>
    <dbReference type="NCBI Taxonomy" id="2484911"/>
    <lineage>
        <taxon>Bacteria</taxon>
        <taxon>Pseudomonadati</taxon>
        <taxon>Spirochaetota</taxon>
        <taxon>Spirochaetia</taxon>
        <taxon>Leptospirales</taxon>
        <taxon>Leptospiraceae</taxon>
        <taxon>Leptospira</taxon>
    </lineage>
</organism>
<feature type="transmembrane region" description="Helical" evidence="1">
    <location>
        <begin position="916"/>
        <end position="940"/>
    </location>
</feature>
<dbReference type="SUPFAM" id="SSF82714">
    <property type="entry name" value="Multidrug efflux transporter AcrB TolC docking domain, DN and DC subdomains"/>
    <property type="match status" value="2"/>
</dbReference>
<dbReference type="SUPFAM" id="SSF82866">
    <property type="entry name" value="Multidrug efflux transporter AcrB transmembrane domain"/>
    <property type="match status" value="2"/>
</dbReference>
<gene>
    <name evidence="2" type="ORF">EHQ43_01500</name>
</gene>
<feature type="transmembrane region" description="Helical" evidence="1">
    <location>
        <begin position="392"/>
        <end position="413"/>
    </location>
</feature>
<dbReference type="Gene3D" id="3.30.2090.10">
    <property type="entry name" value="Multidrug efflux transporter AcrB TolC docking domain, DN and DC subdomains"/>
    <property type="match status" value="2"/>
</dbReference>
<dbReference type="Gene3D" id="3.30.70.1320">
    <property type="entry name" value="Multidrug efflux transporter AcrB pore domain like"/>
    <property type="match status" value="1"/>
</dbReference>
<dbReference type="SUPFAM" id="SSF82693">
    <property type="entry name" value="Multidrug efflux transporter AcrB pore domain, PN1, PN2, PC1 and PC2 subdomains"/>
    <property type="match status" value="2"/>
</dbReference>
<sequence length="1024" mass="114345">MFRYVLSVLLRRQVASLMFFSGLCLFGLISLRDIPLSLLPNIEFPKLTIITSYLNSSPGEIENLISKPISQIVGTIQGVEKVESISKEGYSFVHLSFKNGTDMNFALLEAREKLDLIRDQLPYDSSKSLITKFDPSSSAFMEIVFASKALGDPKKLRQWIEDKIKLYYERIDGIALVQVVGGYEKEVFIEIDPIRLNSYQVQPIELSQLISSNNKNYPAGQLPFGKKDLPVRAIGEFKTSLDLGNLVVRGSDTGRGTRLSDFSSIYERYKDRTGIARYNGNESVILYLYKEPGKNTVALADEVKKVTYNVNDLFKNEVNGNISFDESIFIIESIDGLYINLIIGAILAYVSLLLILKNFQSPTLLLLAIPVTLLPSFLVFNQLGIGFNMMSLGGLALGVGMLFDSSNVVISAIERNLSLGKKLEDSILEGTEEVLGSVVSATSTTIIVFLPIAFIKSTLGIIFREMALAIVITLSFSLFIAVTFIPLLAGLLYRNRKFASNIVSKFSFYNEDKIIKIYHKSLRKVLESPKYYLLLLVSLFAFSLSLLPYIEKEFIPRIDTGEISIHIKMPQGTELEALNDYVKYVESIIQAEPIVKSCLSNIGGDEENLRSNPSAIINSNEADLRVLLIDERNQSTMEIVNDLKSKISGSKEIQIDFKTKENILGDILAEKKEVIEYQILGDDIELMHSSAQALKKKILKLPGIEWVRSDLDEKSIEFNLDFDQLKMAKYGLTNTNVSTFVKIALEGITVSKMDNKDLAIPLRIGMPKANVNSEEKLGNLRIQTPFGDNISLNQFLSFSKSENLTSIHRNGNLRVNALTIGINPMFKNLKREIQSTIDAYPRTDEVKIEATGEKAKLDESLKDVVLSFLLALLLIFMLLAGQFESYRSSLIMLIAIPLIFIGTFPALFLTSKSLNISSFMGFILLMGVVVDNASLFYEYFHLFLNQLNDPKAALFNATQVVIRPIIMNNTTTILGMLPIVFTLSKGSEFQAPLGVVVISGLLTSVILSLFVIPTVVYFQNQKVR</sequence>
<dbReference type="PRINTS" id="PR00702">
    <property type="entry name" value="ACRIFLAVINRP"/>
</dbReference>
<keyword evidence="1" id="KW-1133">Transmembrane helix</keyword>
<feature type="transmembrane region" description="Helical" evidence="1">
    <location>
        <begin position="363"/>
        <end position="380"/>
    </location>
</feature>
<keyword evidence="1" id="KW-0812">Transmembrane</keyword>
<feature type="transmembrane region" description="Helical" evidence="1">
    <location>
        <begin position="890"/>
        <end position="910"/>
    </location>
</feature>
<evidence type="ECO:0000313" key="2">
    <source>
        <dbReference type="EMBL" id="TGL09158.1"/>
    </source>
</evidence>
<evidence type="ECO:0000256" key="1">
    <source>
        <dbReference type="SAM" id="Phobius"/>
    </source>
</evidence>
<feature type="transmembrane region" description="Helical" evidence="1">
    <location>
        <begin position="434"/>
        <end position="455"/>
    </location>
</feature>
<keyword evidence="1" id="KW-0472">Membrane</keyword>
<dbReference type="EMBL" id="RQFT01000002">
    <property type="protein sequence ID" value="TGL09158.1"/>
    <property type="molecule type" value="Genomic_DNA"/>
</dbReference>
<dbReference type="AlphaFoldDB" id="A0A7I0IVC8"/>
<reference evidence="2 3" key="1">
    <citation type="journal article" date="2019" name="PLoS Negl. Trop. Dis.">
        <title>Revisiting the worldwide diversity of Leptospira species in the environment.</title>
        <authorList>
            <person name="Vincent A.T."/>
            <person name="Schiettekatte O."/>
            <person name="Bourhy P."/>
            <person name="Veyrier F.J."/>
            <person name="Picardeau M."/>
        </authorList>
    </citation>
    <scope>NUCLEOTIDE SEQUENCE [LARGE SCALE GENOMIC DNA]</scope>
    <source>
        <strain evidence="2 3">201800273</strain>
    </source>
</reference>
<dbReference type="PANTHER" id="PTHR32063">
    <property type="match status" value="1"/>
</dbReference>
<accession>A0A7I0IVC8</accession>
<evidence type="ECO:0000313" key="3">
    <source>
        <dbReference type="Proteomes" id="UP000297641"/>
    </source>
</evidence>
<feature type="transmembrane region" description="Helical" evidence="1">
    <location>
        <begin position="467"/>
        <end position="493"/>
    </location>
</feature>
<dbReference type="InterPro" id="IPR001036">
    <property type="entry name" value="Acrflvin-R"/>
</dbReference>
<feature type="transmembrane region" description="Helical" evidence="1">
    <location>
        <begin position="531"/>
        <end position="550"/>
    </location>
</feature>
<feature type="transmembrane region" description="Helical" evidence="1">
    <location>
        <begin position="960"/>
        <end position="981"/>
    </location>
</feature>
<dbReference type="Pfam" id="PF00873">
    <property type="entry name" value="ACR_tran"/>
    <property type="match status" value="1"/>
</dbReference>